<organism evidence="1 2">
    <name type="scientific">Hyaloscypha hepaticicola</name>
    <dbReference type="NCBI Taxonomy" id="2082293"/>
    <lineage>
        <taxon>Eukaryota</taxon>
        <taxon>Fungi</taxon>
        <taxon>Dikarya</taxon>
        <taxon>Ascomycota</taxon>
        <taxon>Pezizomycotina</taxon>
        <taxon>Leotiomycetes</taxon>
        <taxon>Helotiales</taxon>
        <taxon>Hyaloscyphaceae</taxon>
        <taxon>Hyaloscypha</taxon>
    </lineage>
</organism>
<gene>
    <name evidence="1" type="ORF">NA56DRAFT_699190</name>
</gene>
<dbReference type="AlphaFoldDB" id="A0A2J6QG78"/>
<keyword evidence="2" id="KW-1185">Reference proteome</keyword>
<sequence length="159" mass="17566">METWKGMGVPILKAFLSQRLTERPLRMADDVDVGNSIRGIPFIALLADFDKQPSSSHPLSLGFCTSYYYILGGAPKRSSRLGRTQSVALPHTRICPGLQEKRGRLFCGVASSTPDSGSVSNPLRSDTRDAWVDGTEMGNLLLYWMPIPLLVVYFVKKTC</sequence>
<dbReference type="Proteomes" id="UP000235672">
    <property type="component" value="Unassembled WGS sequence"/>
</dbReference>
<evidence type="ECO:0000313" key="2">
    <source>
        <dbReference type="Proteomes" id="UP000235672"/>
    </source>
</evidence>
<evidence type="ECO:0000313" key="1">
    <source>
        <dbReference type="EMBL" id="PMD25271.1"/>
    </source>
</evidence>
<name>A0A2J6QG78_9HELO</name>
<accession>A0A2J6QG78</accession>
<reference evidence="1 2" key="1">
    <citation type="submission" date="2016-05" db="EMBL/GenBank/DDBJ databases">
        <title>A degradative enzymes factory behind the ericoid mycorrhizal symbiosis.</title>
        <authorList>
            <consortium name="DOE Joint Genome Institute"/>
            <person name="Martino E."/>
            <person name="Morin E."/>
            <person name="Grelet G."/>
            <person name="Kuo A."/>
            <person name="Kohler A."/>
            <person name="Daghino S."/>
            <person name="Barry K."/>
            <person name="Choi C."/>
            <person name="Cichocki N."/>
            <person name="Clum A."/>
            <person name="Copeland A."/>
            <person name="Hainaut M."/>
            <person name="Haridas S."/>
            <person name="Labutti K."/>
            <person name="Lindquist E."/>
            <person name="Lipzen A."/>
            <person name="Khouja H.-R."/>
            <person name="Murat C."/>
            <person name="Ohm R."/>
            <person name="Olson A."/>
            <person name="Spatafora J."/>
            <person name="Veneault-Fourrey C."/>
            <person name="Henrissat B."/>
            <person name="Grigoriev I."/>
            <person name="Martin F."/>
            <person name="Perotto S."/>
        </authorList>
    </citation>
    <scope>NUCLEOTIDE SEQUENCE [LARGE SCALE GENOMIC DNA]</scope>
    <source>
        <strain evidence="1 2">UAMH 7357</strain>
    </source>
</reference>
<proteinExistence type="predicted"/>
<protein>
    <submittedName>
        <fullName evidence="1">Uncharacterized protein</fullName>
    </submittedName>
</protein>
<dbReference type="EMBL" id="KZ613470">
    <property type="protein sequence ID" value="PMD25271.1"/>
    <property type="molecule type" value="Genomic_DNA"/>
</dbReference>